<keyword evidence="3" id="KW-0472">Membrane</keyword>
<dbReference type="GeneID" id="30983624"/>
<evidence type="ECO:0000256" key="3">
    <source>
        <dbReference type="SAM" id="Phobius"/>
    </source>
</evidence>
<name>A0A1E4SND3_9ASCO</name>
<feature type="transmembrane region" description="Helical" evidence="3">
    <location>
        <begin position="319"/>
        <end position="337"/>
    </location>
</feature>
<dbReference type="Proteomes" id="UP000094285">
    <property type="component" value="Unassembled WGS sequence"/>
</dbReference>
<dbReference type="STRING" id="984487.A0A1E4SND3"/>
<keyword evidence="3" id="KW-1133">Transmembrane helix</keyword>
<feature type="transmembrane region" description="Helical" evidence="3">
    <location>
        <begin position="192"/>
        <end position="211"/>
    </location>
</feature>
<dbReference type="AlphaFoldDB" id="A0A1E4SND3"/>
<evidence type="ECO:0000256" key="2">
    <source>
        <dbReference type="ARBA" id="ARBA00006727"/>
    </source>
</evidence>
<dbReference type="InterPro" id="IPR011701">
    <property type="entry name" value="MFS"/>
</dbReference>
<dbReference type="InterPro" id="IPR050327">
    <property type="entry name" value="Proton-linked_MCT"/>
</dbReference>
<feature type="transmembrane region" description="Helical" evidence="3">
    <location>
        <begin position="380"/>
        <end position="400"/>
    </location>
</feature>
<dbReference type="PROSITE" id="PS50850">
    <property type="entry name" value="MFS"/>
    <property type="match status" value="1"/>
</dbReference>
<keyword evidence="6" id="KW-1185">Reference proteome</keyword>
<protein>
    <submittedName>
        <fullName evidence="5">MFS general substrate transporter</fullName>
    </submittedName>
</protein>
<dbReference type="SUPFAM" id="SSF103473">
    <property type="entry name" value="MFS general substrate transporter"/>
    <property type="match status" value="1"/>
</dbReference>
<sequence length="474" mass="51363">MAITTETYTEIELESLKAKPTIHPVQEGSSSQHPVEPVTSEPLSNVSSVPAPGHLFPEGGWRAYSVVLGSFLGLIVNFGSINSIGAIQTYISTHQLAGINNSTVSWIFSIYLFISFALCMFVGPYFDRKGPLAPLILGTLLVFGGYMAVGSSHTVWQFILSLSVCVGVGNAMCISPLVGVVGHWFLVKRGRATGLATLGGSVGGIVIPLLLSSLYPKTGFVTALRVLACFCLGLMIFSIVLAKDRLRTDRDPIVETEDHISKRKQVLVNARDFFNFKALRELKYTLLIAGVFFTELSLMCMVTYYASYAIARGMPESNAYLLLTIFNATGILGRILPGYLSDYLGHFNVNILMLIGYNLSIFLLWIPFGGNFAVLHANAAIAGFFSSSILSLAPVCLGTITPVENFGQRYGLLYFFASIGNLFGMPVGAAIIGKGSVHNYNLFALFCGMFAIAGTFSWYASRYCIVGLKLNVKV</sequence>
<feature type="transmembrane region" description="Helical" evidence="3">
    <location>
        <begin position="155"/>
        <end position="180"/>
    </location>
</feature>
<dbReference type="RefSeq" id="XP_020066156.1">
    <property type="nucleotide sequence ID" value="XM_020209488.1"/>
</dbReference>
<feature type="transmembrane region" description="Helical" evidence="3">
    <location>
        <begin position="349"/>
        <end position="368"/>
    </location>
</feature>
<dbReference type="GO" id="GO:0022857">
    <property type="term" value="F:transmembrane transporter activity"/>
    <property type="evidence" value="ECO:0007669"/>
    <property type="project" value="InterPro"/>
</dbReference>
<gene>
    <name evidence="5" type="ORF">CANTADRAFT_47677</name>
</gene>
<feature type="transmembrane region" description="Helical" evidence="3">
    <location>
        <begin position="284"/>
        <end position="307"/>
    </location>
</feature>
<dbReference type="OrthoDB" id="6509908at2759"/>
<dbReference type="GO" id="GO:0016020">
    <property type="term" value="C:membrane"/>
    <property type="evidence" value="ECO:0007669"/>
    <property type="project" value="UniProtKB-SubCell"/>
</dbReference>
<keyword evidence="3" id="KW-0812">Transmembrane</keyword>
<dbReference type="Pfam" id="PF07690">
    <property type="entry name" value="MFS_1"/>
    <property type="match status" value="1"/>
</dbReference>
<accession>A0A1E4SND3</accession>
<organism evidence="5 6">
    <name type="scientific">Suhomyces tanzawaensis NRRL Y-17324</name>
    <dbReference type="NCBI Taxonomy" id="984487"/>
    <lineage>
        <taxon>Eukaryota</taxon>
        <taxon>Fungi</taxon>
        <taxon>Dikarya</taxon>
        <taxon>Ascomycota</taxon>
        <taxon>Saccharomycotina</taxon>
        <taxon>Pichiomycetes</taxon>
        <taxon>Debaryomycetaceae</taxon>
        <taxon>Suhomyces</taxon>
    </lineage>
</organism>
<dbReference type="PANTHER" id="PTHR11360">
    <property type="entry name" value="MONOCARBOXYLATE TRANSPORTER"/>
    <property type="match status" value="1"/>
</dbReference>
<dbReference type="InterPro" id="IPR036259">
    <property type="entry name" value="MFS_trans_sf"/>
</dbReference>
<reference evidence="6" key="1">
    <citation type="submission" date="2016-05" db="EMBL/GenBank/DDBJ databases">
        <title>Comparative genomics of biotechnologically important yeasts.</title>
        <authorList>
            <consortium name="DOE Joint Genome Institute"/>
            <person name="Riley R."/>
            <person name="Haridas S."/>
            <person name="Wolfe K.H."/>
            <person name="Lopes M.R."/>
            <person name="Hittinger C.T."/>
            <person name="Goker M."/>
            <person name="Salamov A."/>
            <person name="Wisecaver J."/>
            <person name="Long T.M."/>
            <person name="Aerts A.L."/>
            <person name="Barry K."/>
            <person name="Choi C."/>
            <person name="Clum A."/>
            <person name="Coughlan A.Y."/>
            <person name="Deshpande S."/>
            <person name="Douglass A.P."/>
            <person name="Hanson S.J."/>
            <person name="Klenk H.-P."/>
            <person name="Labutti K."/>
            <person name="Lapidus A."/>
            <person name="Lindquist E."/>
            <person name="Lipzen A."/>
            <person name="Meier-Kolthoff J.P."/>
            <person name="Ohm R.A."/>
            <person name="Otillar R.P."/>
            <person name="Pangilinan J."/>
            <person name="Peng Y."/>
            <person name="Rokas A."/>
            <person name="Rosa C.A."/>
            <person name="Scheuner C."/>
            <person name="Sibirny A.A."/>
            <person name="Slot J.C."/>
            <person name="Stielow J.B."/>
            <person name="Sun H."/>
            <person name="Kurtzman C.P."/>
            <person name="Blackwell M."/>
            <person name="Grigoriev I.V."/>
            <person name="Jeffries T.W."/>
        </authorList>
    </citation>
    <scope>NUCLEOTIDE SEQUENCE [LARGE SCALE GENOMIC DNA]</scope>
    <source>
        <strain evidence="6">NRRL Y-17324</strain>
    </source>
</reference>
<feature type="transmembrane region" description="Helical" evidence="3">
    <location>
        <begin position="412"/>
        <end position="433"/>
    </location>
</feature>
<dbReference type="EMBL" id="KV453910">
    <property type="protein sequence ID" value="ODV81034.1"/>
    <property type="molecule type" value="Genomic_DNA"/>
</dbReference>
<comment type="subcellular location">
    <subcellularLocation>
        <location evidence="1">Membrane</location>
        <topology evidence="1">Multi-pass membrane protein</topology>
    </subcellularLocation>
</comment>
<feature type="transmembrane region" description="Helical" evidence="3">
    <location>
        <begin position="66"/>
        <end position="91"/>
    </location>
</feature>
<proteinExistence type="inferred from homology"/>
<dbReference type="Gene3D" id="1.20.1250.20">
    <property type="entry name" value="MFS general substrate transporter like domains"/>
    <property type="match status" value="2"/>
</dbReference>
<dbReference type="GO" id="GO:0032218">
    <property type="term" value="P:riboflavin transport"/>
    <property type="evidence" value="ECO:0007669"/>
    <property type="project" value="TreeGrafter"/>
</dbReference>
<feature type="domain" description="Major facilitator superfamily (MFS) profile" evidence="4">
    <location>
        <begin position="66"/>
        <end position="465"/>
    </location>
</feature>
<evidence type="ECO:0000259" key="4">
    <source>
        <dbReference type="PROSITE" id="PS50850"/>
    </source>
</evidence>
<dbReference type="InterPro" id="IPR020846">
    <property type="entry name" value="MFS_dom"/>
</dbReference>
<feature type="transmembrane region" description="Helical" evidence="3">
    <location>
        <begin position="132"/>
        <end position="149"/>
    </location>
</feature>
<feature type="transmembrane region" description="Helical" evidence="3">
    <location>
        <begin position="103"/>
        <end position="125"/>
    </location>
</feature>
<evidence type="ECO:0000313" key="5">
    <source>
        <dbReference type="EMBL" id="ODV81034.1"/>
    </source>
</evidence>
<dbReference type="CDD" id="cd17352">
    <property type="entry name" value="MFS_MCT_SLC16"/>
    <property type="match status" value="1"/>
</dbReference>
<comment type="similarity">
    <text evidence="2">Belongs to the major facilitator superfamily. Monocarboxylate porter (TC 2.A.1.13) family.</text>
</comment>
<feature type="transmembrane region" description="Helical" evidence="3">
    <location>
        <begin position="223"/>
        <end position="242"/>
    </location>
</feature>
<evidence type="ECO:0000313" key="6">
    <source>
        <dbReference type="Proteomes" id="UP000094285"/>
    </source>
</evidence>
<feature type="transmembrane region" description="Helical" evidence="3">
    <location>
        <begin position="439"/>
        <end position="460"/>
    </location>
</feature>
<evidence type="ECO:0000256" key="1">
    <source>
        <dbReference type="ARBA" id="ARBA00004141"/>
    </source>
</evidence>
<dbReference type="PANTHER" id="PTHR11360:SF177">
    <property type="entry name" value="RIBOFLAVIN TRANSPORTER MCH5"/>
    <property type="match status" value="1"/>
</dbReference>